<organism evidence="1 2">
    <name type="scientific">Stylonychia lemnae</name>
    <name type="common">Ciliate</name>
    <dbReference type="NCBI Taxonomy" id="5949"/>
    <lineage>
        <taxon>Eukaryota</taxon>
        <taxon>Sar</taxon>
        <taxon>Alveolata</taxon>
        <taxon>Ciliophora</taxon>
        <taxon>Intramacronucleata</taxon>
        <taxon>Spirotrichea</taxon>
        <taxon>Stichotrichia</taxon>
        <taxon>Sporadotrichida</taxon>
        <taxon>Oxytrichidae</taxon>
        <taxon>Stylonychinae</taxon>
        <taxon>Stylonychia</taxon>
    </lineage>
</organism>
<evidence type="ECO:0000313" key="1">
    <source>
        <dbReference type="EMBL" id="CDW72773.1"/>
    </source>
</evidence>
<dbReference type="OrthoDB" id="327202at2759"/>
<dbReference type="AlphaFoldDB" id="A0A077ZSA4"/>
<dbReference type="InParanoid" id="A0A077ZSA4"/>
<keyword evidence="2" id="KW-1185">Reference proteome</keyword>
<evidence type="ECO:0000313" key="2">
    <source>
        <dbReference type="Proteomes" id="UP000039865"/>
    </source>
</evidence>
<dbReference type="Proteomes" id="UP000039865">
    <property type="component" value="Unassembled WGS sequence"/>
</dbReference>
<gene>
    <name evidence="1" type="primary">Contig5900.g6322</name>
    <name evidence="1" type="ORF">STYLEM_1737</name>
</gene>
<dbReference type="EMBL" id="CCKQ01001657">
    <property type="protein sequence ID" value="CDW72773.1"/>
    <property type="molecule type" value="Genomic_DNA"/>
</dbReference>
<proteinExistence type="predicted"/>
<accession>A0A077ZSA4</accession>
<reference evidence="1 2" key="1">
    <citation type="submission" date="2014-06" db="EMBL/GenBank/DDBJ databases">
        <authorList>
            <person name="Swart Estienne"/>
        </authorList>
    </citation>
    <scope>NUCLEOTIDE SEQUENCE [LARGE SCALE GENOMIC DNA]</scope>
    <source>
        <strain evidence="1 2">130c</strain>
    </source>
</reference>
<sequence length="718" mass="83072">MSADFSQREEDSNQLNDNSIALKILENISNPNNDYLNSKVSSQERLPQAQTQPITTQKLYGHQINVNSEDKTAGLNLRKKPSEVLTIMNNQESRLAEQSKLKRLFVPNINIDLKIRQKRTNFLIGAPTSNNFQLPEVWQNNQQLDTNASLVGFQNNRAKVESQKLKRKINTINSQPTNRVRGVNSLNSAQNPRNFIETFNMPLRGRPVTIGDRTREIIMRCDLIKQNYEQQQERLYHDINDYESKRGINTAGNSNNSFTHGLDTFKDRRPLQAKIYNFSSAANSKQQKKRSFIDSTQLFYNSNNPATDSQILDQVKQINLKLPAPTHQESQQILPLKHGDRSFENILRFLDIGKADFDYINRGLRVKGANVVDINKSTEIPLNNEKKKNKNDFYRFLLAQNNLYNGNEIKINNDILIPRSILKKGERRSREGRRSSLNDDEIDAYYSDYDQITGVQGRPLLRNNPLLSPKFNQILNFQHQAQDLKRMMDQNMKPGVATSITPEHLQSKQDIDFPVVKQNSTIDADKDKIKKEDTSDIINIKDDQVEDYNKTGTKDKSNISQEQFQVLNQDLQIESHIQSIEQQSRQEELKQKSEAKQLAFTQQPKKRIIRETVGGGTVFETQVEVIEREVIDENNKQKRNTNQSQKLGEIPEDEAKQKLKELQKQKDDKIFGFNNFNEFRLKYFQKDVNPLESKSRIKQLKDARVKYGKKFTGLINQD</sequence>
<protein>
    <submittedName>
        <fullName evidence="1">Uncharacterized protein</fullName>
    </submittedName>
</protein>
<name>A0A077ZSA4_STYLE</name>